<dbReference type="InterPro" id="IPR023631">
    <property type="entry name" value="Amidase_dom"/>
</dbReference>
<organism evidence="8 9">
    <name type="scientific">Sphaerulina musiva (strain SO2202)</name>
    <name type="common">Poplar stem canker fungus</name>
    <name type="synonym">Septoria musiva</name>
    <dbReference type="NCBI Taxonomy" id="692275"/>
    <lineage>
        <taxon>Eukaryota</taxon>
        <taxon>Fungi</taxon>
        <taxon>Dikarya</taxon>
        <taxon>Ascomycota</taxon>
        <taxon>Pezizomycotina</taxon>
        <taxon>Dothideomycetes</taxon>
        <taxon>Dothideomycetidae</taxon>
        <taxon>Mycosphaerellales</taxon>
        <taxon>Mycosphaerellaceae</taxon>
        <taxon>Sphaerulina</taxon>
    </lineage>
</organism>
<accession>N1QEB0</accession>
<dbReference type="GO" id="GO:0004040">
    <property type="term" value="F:amidase activity"/>
    <property type="evidence" value="ECO:0007669"/>
    <property type="project" value="UniProtKB-EC"/>
</dbReference>
<dbReference type="GeneID" id="27905302"/>
<dbReference type="EC" id="3.5.1.4" evidence="3"/>
<evidence type="ECO:0000313" key="8">
    <source>
        <dbReference type="EMBL" id="EMF10696.1"/>
    </source>
</evidence>
<dbReference type="OMA" id="PMCRSPE"/>
<feature type="domain" description="Amidase" evidence="7">
    <location>
        <begin position="87"/>
        <end position="543"/>
    </location>
</feature>
<protein>
    <recommendedName>
        <fullName evidence="3">amidase</fullName>
        <ecNumber evidence="3">3.5.1.4</ecNumber>
    </recommendedName>
</protein>
<dbReference type="eggNOG" id="KOG1212">
    <property type="taxonomic scope" value="Eukaryota"/>
</dbReference>
<feature type="binding site" evidence="6">
    <location>
        <begin position="238"/>
        <end position="241"/>
    </location>
    <ligand>
        <name>substrate</name>
    </ligand>
</feature>
<dbReference type="InterPro" id="IPR036928">
    <property type="entry name" value="AS_sf"/>
</dbReference>
<feature type="active site" description="Charge relay system" evidence="5">
    <location>
        <position position="217"/>
    </location>
</feature>
<dbReference type="PROSITE" id="PS00571">
    <property type="entry name" value="AMIDASES"/>
    <property type="match status" value="1"/>
</dbReference>
<name>N1QEB0_SPHMS</name>
<keyword evidence="9" id="KW-1185">Reference proteome</keyword>
<evidence type="ECO:0000256" key="2">
    <source>
        <dbReference type="ARBA" id="ARBA00009199"/>
    </source>
</evidence>
<feature type="binding site" evidence="6">
    <location>
        <position position="217"/>
    </location>
    <ligand>
        <name>substrate</name>
    </ligand>
</feature>
<evidence type="ECO:0000313" key="9">
    <source>
        <dbReference type="Proteomes" id="UP000016931"/>
    </source>
</evidence>
<proteinExistence type="inferred from homology"/>
<reference evidence="8 9" key="1">
    <citation type="journal article" date="2012" name="PLoS Pathog.">
        <title>Diverse lifestyles and strategies of plant pathogenesis encoded in the genomes of eighteen Dothideomycetes fungi.</title>
        <authorList>
            <person name="Ohm R.A."/>
            <person name="Feau N."/>
            <person name="Henrissat B."/>
            <person name="Schoch C.L."/>
            <person name="Horwitz B.A."/>
            <person name="Barry K.W."/>
            <person name="Condon B.J."/>
            <person name="Copeland A.C."/>
            <person name="Dhillon B."/>
            <person name="Glaser F."/>
            <person name="Hesse C.N."/>
            <person name="Kosti I."/>
            <person name="LaButti K."/>
            <person name="Lindquist E.A."/>
            <person name="Lucas S."/>
            <person name="Salamov A.A."/>
            <person name="Bradshaw R.E."/>
            <person name="Ciuffetti L."/>
            <person name="Hamelin R.C."/>
            <person name="Kema G.H.J."/>
            <person name="Lawrence C."/>
            <person name="Scott J.A."/>
            <person name="Spatafora J.W."/>
            <person name="Turgeon B.G."/>
            <person name="de Wit P.J.G.M."/>
            <person name="Zhong S."/>
            <person name="Goodwin S.B."/>
            <person name="Grigoriev I.V."/>
        </authorList>
    </citation>
    <scope>NUCLEOTIDE SEQUENCE [LARGE SCALE GENOMIC DNA]</scope>
    <source>
        <strain evidence="8 9">SO2202</strain>
    </source>
</reference>
<feature type="active site" description="Acyl-ester intermediate" evidence="5">
    <location>
        <position position="241"/>
    </location>
</feature>
<keyword evidence="4" id="KW-0378">Hydrolase</keyword>
<dbReference type="AlphaFoldDB" id="N1QEB0"/>
<dbReference type="PANTHER" id="PTHR46072:SF2">
    <property type="entry name" value="AMIDASE (EUROFUNG)"/>
    <property type="match status" value="1"/>
</dbReference>
<dbReference type="PANTHER" id="PTHR46072">
    <property type="entry name" value="AMIDASE-RELATED-RELATED"/>
    <property type="match status" value="1"/>
</dbReference>
<comment type="similarity">
    <text evidence="2">Belongs to the amidase family.</text>
</comment>
<gene>
    <name evidence="8" type="ORF">SEPMUDRAFT_165327</name>
</gene>
<dbReference type="SUPFAM" id="SSF75304">
    <property type="entry name" value="Amidase signature (AS) enzymes"/>
    <property type="match status" value="1"/>
</dbReference>
<comment type="catalytic activity">
    <reaction evidence="1">
        <text>a monocarboxylic acid amide + H2O = a monocarboxylate + NH4(+)</text>
        <dbReference type="Rhea" id="RHEA:12020"/>
        <dbReference type="ChEBI" id="CHEBI:15377"/>
        <dbReference type="ChEBI" id="CHEBI:28938"/>
        <dbReference type="ChEBI" id="CHEBI:35757"/>
        <dbReference type="ChEBI" id="CHEBI:83628"/>
        <dbReference type="EC" id="3.5.1.4"/>
    </reaction>
</comment>
<dbReference type="Gene3D" id="3.90.1300.10">
    <property type="entry name" value="Amidase signature (AS) domain"/>
    <property type="match status" value="1"/>
</dbReference>
<evidence type="ECO:0000259" key="7">
    <source>
        <dbReference type="Pfam" id="PF01425"/>
    </source>
</evidence>
<evidence type="ECO:0000256" key="3">
    <source>
        <dbReference type="ARBA" id="ARBA00012922"/>
    </source>
</evidence>
<feature type="binding site" evidence="6">
    <location>
        <position position="191"/>
    </location>
    <ligand>
        <name>substrate</name>
    </ligand>
</feature>
<evidence type="ECO:0000256" key="5">
    <source>
        <dbReference type="PIRSR" id="PIRSR001221-1"/>
    </source>
</evidence>
<dbReference type="HOGENOM" id="CLU_009600_9_2_1"/>
<dbReference type="EMBL" id="KB456267">
    <property type="protein sequence ID" value="EMF10696.1"/>
    <property type="molecule type" value="Genomic_DNA"/>
</dbReference>
<dbReference type="Proteomes" id="UP000016931">
    <property type="component" value="Unassembled WGS sequence"/>
</dbReference>
<dbReference type="RefSeq" id="XP_016758817.1">
    <property type="nucleotide sequence ID" value="XM_016908165.1"/>
</dbReference>
<dbReference type="PIRSF" id="PIRSF001221">
    <property type="entry name" value="Amidase_fungi"/>
    <property type="match status" value="1"/>
</dbReference>
<dbReference type="InterPro" id="IPR020556">
    <property type="entry name" value="Amidase_CS"/>
</dbReference>
<sequence length="559" mass="62025">MGIRNSLDTWQTVAARKQAERQHKIPQEWLLPQALLPDDASTDNDNNDVSTFPSTSGFFTPRELELTNATASEVVRKIAKREWTSLEVTRAVCKRAAVAQQLVNCLTEICFDDALQRAEALDRKMSESGPVGPLHGLPISLKDQFHVPGLDTTIGYISRAEAPMRTASTLVELLLNAGAVLYAKTNVPATLMSGETVNNVFGRSLNPYNRKLTPGGSSGGESALVAFGGSYLGVGTDIGGSIRMPCHMTGIFGLRPSHGRVSYQNVGNTYVGQEAVISSAGPMCRSPEDIRLFMTSALAQKPWLQDPQCLPMPWRTEHEILPKKLCFGWSLDDDRVQATPPVRRALEIVRDKLLAAGHAVIEFKPHEMLEAQDISQKMLTADGGEEFQRETQVFDEPLHPEVEEWLRKSAIAAKTSVSETWQTQHRRTLFAQRWLQRWEETADVTGTGRPMDGLIMQTLPFPAVMHDSKWPSYHGALSPLLDLTTGSFPVTRVDLGIDRVPTDWHPLSETDRNVMEFYEKRAMFEGIPVGLSLVARRLEEEKVVAMLQLITDVAGLHHV</sequence>
<evidence type="ECO:0000256" key="6">
    <source>
        <dbReference type="PIRSR" id="PIRSR001221-2"/>
    </source>
</evidence>
<dbReference type="Pfam" id="PF01425">
    <property type="entry name" value="Amidase"/>
    <property type="match status" value="1"/>
</dbReference>
<feature type="active site" description="Charge relay system" evidence="5">
    <location>
        <position position="142"/>
    </location>
</feature>
<evidence type="ECO:0000256" key="1">
    <source>
        <dbReference type="ARBA" id="ARBA00001311"/>
    </source>
</evidence>
<dbReference type="STRING" id="692275.N1QEB0"/>
<evidence type="ECO:0000256" key="4">
    <source>
        <dbReference type="ARBA" id="ARBA00022801"/>
    </source>
</evidence>
<dbReference type="OrthoDB" id="6428749at2759"/>